<reference evidence="2 3" key="1">
    <citation type="submission" date="2020-08" db="EMBL/GenBank/DDBJ databases">
        <title>The genome sequence of Novosphingobium flavum 4Y4.</title>
        <authorList>
            <person name="Liu Y."/>
        </authorList>
    </citation>
    <scope>NUCLEOTIDE SEQUENCE [LARGE SCALE GENOMIC DNA]</scope>
    <source>
        <strain evidence="2 3">4Y4</strain>
    </source>
</reference>
<protein>
    <submittedName>
        <fullName evidence="2">Uncharacterized protein</fullName>
    </submittedName>
</protein>
<comment type="caution">
    <text evidence="2">The sequence shown here is derived from an EMBL/GenBank/DDBJ whole genome shotgun (WGS) entry which is preliminary data.</text>
</comment>
<dbReference type="RefSeq" id="WP_185682124.1">
    <property type="nucleotide sequence ID" value="NZ_JACLAU010000002.1"/>
</dbReference>
<keyword evidence="3" id="KW-1185">Reference proteome</keyword>
<proteinExistence type="predicted"/>
<sequence>MDFLADHPALAAALVALAVALFAWWGDRRRLRRADLDRVGLMPWEGLFFWALLAAVLLGAAGLQGWFGGR</sequence>
<keyword evidence="1" id="KW-0812">Transmembrane</keyword>
<name>A0A7X1F5D4_9SPHN</name>
<keyword evidence="1" id="KW-0472">Membrane</keyword>
<gene>
    <name evidence="2" type="ORF">H7F49_03265</name>
</gene>
<evidence type="ECO:0000256" key="1">
    <source>
        <dbReference type="SAM" id="Phobius"/>
    </source>
</evidence>
<dbReference type="EMBL" id="JACLAU010000002">
    <property type="protein sequence ID" value="MBC2650712.1"/>
    <property type="molecule type" value="Genomic_DNA"/>
</dbReference>
<accession>A0A7X1F5D4</accession>
<feature type="transmembrane region" description="Helical" evidence="1">
    <location>
        <begin position="47"/>
        <end position="67"/>
    </location>
</feature>
<dbReference type="AlphaFoldDB" id="A0A7X1F5D4"/>
<keyword evidence="1" id="KW-1133">Transmembrane helix</keyword>
<evidence type="ECO:0000313" key="3">
    <source>
        <dbReference type="Proteomes" id="UP000520156"/>
    </source>
</evidence>
<organism evidence="2 3">
    <name type="scientific">Novosphingobium aerophilum</name>
    <dbReference type="NCBI Taxonomy" id="2839843"/>
    <lineage>
        <taxon>Bacteria</taxon>
        <taxon>Pseudomonadati</taxon>
        <taxon>Pseudomonadota</taxon>
        <taxon>Alphaproteobacteria</taxon>
        <taxon>Sphingomonadales</taxon>
        <taxon>Sphingomonadaceae</taxon>
        <taxon>Novosphingobium</taxon>
    </lineage>
</organism>
<dbReference type="Proteomes" id="UP000520156">
    <property type="component" value="Unassembled WGS sequence"/>
</dbReference>
<feature type="transmembrane region" description="Helical" evidence="1">
    <location>
        <begin position="6"/>
        <end position="26"/>
    </location>
</feature>
<evidence type="ECO:0000313" key="2">
    <source>
        <dbReference type="EMBL" id="MBC2650712.1"/>
    </source>
</evidence>